<name>A0A182UNW0_ANOME</name>
<feature type="compositionally biased region" description="Polar residues" evidence="1">
    <location>
        <begin position="23"/>
        <end position="39"/>
    </location>
</feature>
<organism evidence="2 3">
    <name type="scientific">Anopheles merus</name>
    <name type="common">Mosquito</name>
    <dbReference type="NCBI Taxonomy" id="30066"/>
    <lineage>
        <taxon>Eukaryota</taxon>
        <taxon>Metazoa</taxon>
        <taxon>Ecdysozoa</taxon>
        <taxon>Arthropoda</taxon>
        <taxon>Hexapoda</taxon>
        <taxon>Insecta</taxon>
        <taxon>Pterygota</taxon>
        <taxon>Neoptera</taxon>
        <taxon>Endopterygota</taxon>
        <taxon>Diptera</taxon>
        <taxon>Nematocera</taxon>
        <taxon>Culicoidea</taxon>
        <taxon>Culicidae</taxon>
        <taxon>Anophelinae</taxon>
        <taxon>Anopheles</taxon>
    </lineage>
</organism>
<feature type="region of interest" description="Disordered" evidence="1">
    <location>
        <begin position="21"/>
        <end position="53"/>
    </location>
</feature>
<protein>
    <submittedName>
        <fullName evidence="2">Uncharacterized protein</fullName>
    </submittedName>
</protein>
<evidence type="ECO:0000313" key="2">
    <source>
        <dbReference type="EnsemblMetazoa" id="AMEM001105-PA"/>
    </source>
</evidence>
<dbReference type="AlphaFoldDB" id="A0A182UNW0"/>
<evidence type="ECO:0000313" key="3">
    <source>
        <dbReference type="Proteomes" id="UP000075903"/>
    </source>
</evidence>
<dbReference type="Proteomes" id="UP000075903">
    <property type="component" value="Unassembled WGS sequence"/>
</dbReference>
<proteinExistence type="predicted"/>
<evidence type="ECO:0000256" key="1">
    <source>
        <dbReference type="SAM" id="MobiDB-lite"/>
    </source>
</evidence>
<dbReference type="VEuPathDB" id="VectorBase:AMEM001105"/>
<accession>A0A182UNW0</accession>
<sequence length="125" mass="13223">MVSVNDWVDDVQWGTRKLPSLGQYASTEPNEYRPTSSVLPPSATVMGPPTSPSQGALASIHIFCPSISPPQAVAKQSALVMMGLRTYRSTSEKDVLESEVRPNPLTVASAPAKVRPSAAAGMRTG</sequence>
<reference evidence="2" key="1">
    <citation type="submission" date="2020-05" db="UniProtKB">
        <authorList>
            <consortium name="EnsemblMetazoa"/>
        </authorList>
    </citation>
    <scope>IDENTIFICATION</scope>
    <source>
        <strain evidence="2">MAF</strain>
    </source>
</reference>
<keyword evidence="3" id="KW-1185">Reference proteome</keyword>
<dbReference type="EnsemblMetazoa" id="AMEM001105-RA">
    <property type="protein sequence ID" value="AMEM001105-PA"/>
    <property type="gene ID" value="AMEM001105"/>
</dbReference>